<feature type="compositionally biased region" description="Polar residues" evidence="1">
    <location>
        <begin position="255"/>
        <end position="265"/>
    </location>
</feature>
<name>A0A5C3PFH1_9APHY</name>
<dbReference type="Proteomes" id="UP000308197">
    <property type="component" value="Unassembled WGS sequence"/>
</dbReference>
<organism evidence="2 3">
    <name type="scientific">Polyporus arcularius HHB13444</name>
    <dbReference type="NCBI Taxonomy" id="1314778"/>
    <lineage>
        <taxon>Eukaryota</taxon>
        <taxon>Fungi</taxon>
        <taxon>Dikarya</taxon>
        <taxon>Basidiomycota</taxon>
        <taxon>Agaricomycotina</taxon>
        <taxon>Agaricomycetes</taxon>
        <taxon>Polyporales</taxon>
        <taxon>Polyporaceae</taxon>
        <taxon>Polyporus</taxon>
    </lineage>
</organism>
<evidence type="ECO:0000313" key="2">
    <source>
        <dbReference type="EMBL" id="TFK88031.1"/>
    </source>
</evidence>
<dbReference type="STRING" id="1314778.A0A5C3PFH1"/>
<reference evidence="2 3" key="1">
    <citation type="journal article" date="2019" name="Nat. Ecol. Evol.">
        <title>Megaphylogeny resolves global patterns of mushroom evolution.</title>
        <authorList>
            <person name="Varga T."/>
            <person name="Krizsan K."/>
            <person name="Foldi C."/>
            <person name="Dima B."/>
            <person name="Sanchez-Garcia M."/>
            <person name="Sanchez-Ramirez S."/>
            <person name="Szollosi G.J."/>
            <person name="Szarkandi J.G."/>
            <person name="Papp V."/>
            <person name="Albert L."/>
            <person name="Andreopoulos W."/>
            <person name="Angelini C."/>
            <person name="Antonin V."/>
            <person name="Barry K.W."/>
            <person name="Bougher N.L."/>
            <person name="Buchanan P."/>
            <person name="Buyck B."/>
            <person name="Bense V."/>
            <person name="Catcheside P."/>
            <person name="Chovatia M."/>
            <person name="Cooper J."/>
            <person name="Damon W."/>
            <person name="Desjardin D."/>
            <person name="Finy P."/>
            <person name="Geml J."/>
            <person name="Haridas S."/>
            <person name="Hughes K."/>
            <person name="Justo A."/>
            <person name="Karasinski D."/>
            <person name="Kautmanova I."/>
            <person name="Kiss B."/>
            <person name="Kocsube S."/>
            <person name="Kotiranta H."/>
            <person name="LaButti K.M."/>
            <person name="Lechner B.E."/>
            <person name="Liimatainen K."/>
            <person name="Lipzen A."/>
            <person name="Lukacs Z."/>
            <person name="Mihaltcheva S."/>
            <person name="Morgado L.N."/>
            <person name="Niskanen T."/>
            <person name="Noordeloos M.E."/>
            <person name="Ohm R.A."/>
            <person name="Ortiz-Santana B."/>
            <person name="Ovrebo C."/>
            <person name="Racz N."/>
            <person name="Riley R."/>
            <person name="Savchenko A."/>
            <person name="Shiryaev A."/>
            <person name="Soop K."/>
            <person name="Spirin V."/>
            <person name="Szebenyi C."/>
            <person name="Tomsovsky M."/>
            <person name="Tulloss R.E."/>
            <person name="Uehling J."/>
            <person name="Grigoriev I.V."/>
            <person name="Vagvolgyi C."/>
            <person name="Papp T."/>
            <person name="Martin F.M."/>
            <person name="Miettinen O."/>
            <person name="Hibbett D.S."/>
            <person name="Nagy L.G."/>
        </authorList>
    </citation>
    <scope>NUCLEOTIDE SEQUENCE [LARGE SCALE GENOMIC DNA]</scope>
    <source>
        <strain evidence="2 3">HHB13444</strain>
    </source>
</reference>
<feature type="compositionally biased region" description="Polar residues" evidence="1">
    <location>
        <begin position="397"/>
        <end position="418"/>
    </location>
</feature>
<feature type="compositionally biased region" description="Low complexity" evidence="1">
    <location>
        <begin position="293"/>
        <end position="319"/>
    </location>
</feature>
<keyword evidence="3" id="KW-1185">Reference proteome</keyword>
<feature type="region of interest" description="Disordered" evidence="1">
    <location>
        <begin position="216"/>
        <end position="443"/>
    </location>
</feature>
<evidence type="ECO:0000313" key="3">
    <source>
        <dbReference type="Proteomes" id="UP000308197"/>
    </source>
</evidence>
<proteinExistence type="predicted"/>
<evidence type="ECO:0000256" key="1">
    <source>
        <dbReference type="SAM" id="MobiDB-lite"/>
    </source>
</evidence>
<gene>
    <name evidence="2" type="ORF">K466DRAFT_598970</name>
</gene>
<sequence>MANCARCQALVNEEHIPDADCHTYNPGDIIAIQDSVHVPIFHHVLNNRQRDASSRRGSNLSNGSRVWVDNGRGGRPAIVLEHRPIESPDGNGRTAPSNFFCIAVYPHSTIAEDEAGVFHLHTSPEWSHSKKDATDLHGWLIARQFTSTKPTKGRWKNANRSSWDSESSFTIDHETRMKLLEIVEEKWDEWVASCEQDPQRLYTYRNDYCDFRNKLHHYNPSSPSRTRNATPSARSPSVTSPIDRGVPLPSPLTPWATSATRNPANTLAHGARGAPVQGTANAPMPIVHAGNGSARPAAKPSSPPTSSVPANVPVAAGSSTVPGKSAPQSAWSRPAAPRMADGSALPSTTGPLPASDFPSLPATAQSRPAASRGPGTSAPTSAHQVANGSALLHPASKSLNLAPTPQVAQNRSPAQPSFAQAVVRGKKQAGRGAGAGQQRPPRN</sequence>
<dbReference type="InParanoid" id="A0A5C3PFH1"/>
<dbReference type="EMBL" id="ML211128">
    <property type="protein sequence ID" value="TFK88031.1"/>
    <property type="molecule type" value="Genomic_DNA"/>
</dbReference>
<feature type="compositionally biased region" description="Polar residues" evidence="1">
    <location>
        <begin position="320"/>
        <end position="331"/>
    </location>
</feature>
<feature type="compositionally biased region" description="Polar residues" evidence="1">
    <location>
        <begin position="219"/>
        <end position="240"/>
    </location>
</feature>
<feature type="region of interest" description="Disordered" evidence="1">
    <location>
        <begin position="48"/>
        <end position="67"/>
    </location>
</feature>
<feature type="compositionally biased region" description="Polar residues" evidence="1">
    <location>
        <begin position="377"/>
        <end position="387"/>
    </location>
</feature>
<accession>A0A5C3PFH1</accession>
<dbReference type="AlphaFoldDB" id="A0A5C3PFH1"/>
<protein>
    <submittedName>
        <fullName evidence="2">Uncharacterized protein</fullName>
    </submittedName>
</protein>
<feature type="compositionally biased region" description="Low complexity" evidence="1">
    <location>
        <begin position="55"/>
        <end position="65"/>
    </location>
</feature>